<gene>
    <name evidence="1" type="ORF">SAMN04489726_6400</name>
</gene>
<accession>A0A1H0B0J0</accession>
<dbReference type="AlphaFoldDB" id="A0A1H0B0J0"/>
<dbReference type="EMBL" id="LT629701">
    <property type="protein sequence ID" value="SDN39160.1"/>
    <property type="molecule type" value="Genomic_DNA"/>
</dbReference>
<evidence type="ECO:0000313" key="1">
    <source>
        <dbReference type="EMBL" id="SDN39160.1"/>
    </source>
</evidence>
<organism evidence="1 2">
    <name type="scientific">Allokutzneria albata</name>
    <name type="common">Kibdelosporangium albatum</name>
    <dbReference type="NCBI Taxonomy" id="211114"/>
    <lineage>
        <taxon>Bacteria</taxon>
        <taxon>Bacillati</taxon>
        <taxon>Actinomycetota</taxon>
        <taxon>Actinomycetes</taxon>
        <taxon>Pseudonocardiales</taxon>
        <taxon>Pseudonocardiaceae</taxon>
        <taxon>Allokutzneria</taxon>
    </lineage>
</organism>
<keyword evidence="2" id="KW-1185">Reference proteome</keyword>
<proteinExistence type="predicted"/>
<dbReference type="OrthoDB" id="3391820at2"/>
<dbReference type="STRING" id="211114.SAMN04489726_6400"/>
<name>A0A1H0B0J0_ALLAB</name>
<dbReference type="eggNOG" id="ENOG50342UK">
    <property type="taxonomic scope" value="Bacteria"/>
</dbReference>
<dbReference type="RefSeq" id="WP_030427046.1">
    <property type="nucleotide sequence ID" value="NZ_JOEF01000001.1"/>
</dbReference>
<protein>
    <submittedName>
        <fullName evidence="1">Uncharacterized protein</fullName>
    </submittedName>
</protein>
<dbReference type="Proteomes" id="UP000183376">
    <property type="component" value="Chromosome I"/>
</dbReference>
<evidence type="ECO:0000313" key="2">
    <source>
        <dbReference type="Proteomes" id="UP000183376"/>
    </source>
</evidence>
<sequence length="86" mass="9091">MASVEQVRAGISLATEKANESIAALQQAASAIEEAQTAFVQASEGSAQDDAEKIQGMFTQMLEDLNNVQNGVTQAISTAEDYANRL</sequence>
<reference evidence="1 2" key="1">
    <citation type="submission" date="2016-10" db="EMBL/GenBank/DDBJ databases">
        <authorList>
            <person name="de Groot N.N."/>
        </authorList>
    </citation>
    <scope>NUCLEOTIDE SEQUENCE [LARGE SCALE GENOMIC DNA]</scope>
    <source>
        <strain evidence="1 2">DSM 44149</strain>
    </source>
</reference>